<name>A0A1S8KIN8_ENTFC</name>
<evidence type="ECO:0000313" key="2">
    <source>
        <dbReference type="Proteomes" id="UP000191171"/>
    </source>
</evidence>
<dbReference type="Proteomes" id="UP000191171">
    <property type="component" value="Unassembled WGS sequence"/>
</dbReference>
<gene>
    <name evidence="1" type="ORF">B1P95_15970</name>
</gene>
<comment type="caution">
    <text evidence="1">The sequence shown here is derived from an EMBL/GenBank/DDBJ whole genome shotgun (WGS) entry which is preliminary data.</text>
</comment>
<reference evidence="1 2" key="1">
    <citation type="submission" date="2017-02" db="EMBL/GenBank/DDBJ databases">
        <title>Clonality and virulence of isolates of VRE in Hematopoietic Stem Cell Transplanted (HSCT) patients.</title>
        <authorList>
            <person name="Marchi A.P."/>
            <person name="Martins R.C."/>
            <person name="Marie S.K."/>
            <person name="Levin A.S."/>
            <person name="Costa S.F."/>
        </authorList>
    </citation>
    <scope>NUCLEOTIDE SEQUENCE [LARGE SCALE GENOMIC DNA]</scope>
    <source>
        <strain evidence="1 2">LIM1759</strain>
    </source>
</reference>
<sequence length="157" mass="17279">LMTCWGEVKKLGIQMEQGVFALVGTAAGGTFSLEDLYQDVDAVNVYTLAKRNSDSTALSALKTYYCDKGAIDRFNQFVKNRFGSSDKIASVTNSLLENDETVDILGVGIISFFIDKIVNNSLGTDFTYLDFIGDEGKVANGFSEKIIQFQENRSKLN</sequence>
<evidence type="ECO:0000313" key="1">
    <source>
        <dbReference type="EMBL" id="OOL79556.1"/>
    </source>
</evidence>
<dbReference type="AlphaFoldDB" id="A0A1S8KIN8"/>
<accession>A0A1S8KIN8</accession>
<feature type="non-terminal residue" evidence="1">
    <location>
        <position position="1"/>
    </location>
</feature>
<protein>
    <submittedName>
        <fullName evidence="1">Peptidoglycan-binding protein</fullName>
    </submittedName>
</protein>
<proteinExistence type="predicted"/>
<dbReference type="EMBL" id="MVGJ01000260">
    <property type="protein sequence ID" value="OOL79556.1"/>
    <property type="molecule type" value="Genomic_DNA"/>
</dbReference>
<organism evidence="1 2">
    <name type="scientific">Enterococcus faecium</name>
    <name type="common">Streptococcus faecium</name>
    <dbReference type="NCBI Taxonomy" id="1352"/>
    <lineage>
        <taxon>Bacteria</taxon>
        <taxon>Bacillati</taxon>
        <taxon>Bacillota</taxon>
        <taxon>Bacilli</taxon>
        <taxon>Lactobacillales</taxon>
        <taxon>Enterococcaceae</taxon>
        <taxon>Enterococcus</taxon>
    </lineage>
</organism>